<dbReference type="PANTHER" id="PTHR33619">
    <property type="entry name" value="POLYSACCHARIDE EXPORT PROTEIN GFCE-RELATED"/>
    <property type="match status" value="1"/>
</dbReference>
<organism evidence="3 4">
    <name type="scientific">Candidatus Edwardsbacteria bacterium GWF2_54_11</name>
    <dbReference type="NCBI Taxonomy" id="1817851"/>
    <lineage>
        <taxon>Bacteria</taxon>
        <taxon>Candidatus Edwardsiibacteriota</taxon>
    </lineage>
</organism>
<feature type="domain" description="Soluble ligand binding" evidence="2">
    <location>
        <begin position="41"/>
        <end position="87"/>
    </location>
</feature>
<dbReference type="InterPro" id="IPR019554">
    <property type="entry name" value="Soluble_ligand-bd"/>
</dbReference>
<keyword evidence="1" id="KW-0732">Signal</keyword>
<dbReference type="Pfam" id="PF10531">
    <property type="entry name" value="SLBB"/>
    <property type="match status" value="3"/>
</dbReference>
<dbReference type="AlphaFoldDB" id="A0A1F5RAM5"/>
<name>A0A1F5RAM5_9BACT</name>
<feature type="chain" id="PRO_5009520638" description="Soluble ligand binding domain-containing protein" evidence="1">
    <location>
        <begin position="23"/>
        <end position="305"/>
    </location>
</feature>
<dbReference type="Gene3D" id="3.10.560.10">
    <property type="entry name" value="Outer membrane lipoprotein wza domain like"/>
    <property type="match status" value="3"/>
</dbReference>
<evidence type="ECO:0000313" key="4">
    <source>
        <dbReference type="Proteomes" id="UP000177230"/>
    </source>
</evidence>
<evidence type="ECO:0000256" key="1">
    <source>
        <dbReference type="SAM" id="SignalP"/>
    </source>
</evidence>
<dbReference type="InterPro" id="IPR049712">
    <property type="entry name" value="Poly_export"/>
</dbReference>
<proteinExistence type="predicted"/>
<dbReference type="PANTHER" id="PTHR33619:SF3">
    <property type="entry name" value="POLYSACCHARIDE EXPORT PROTEIN GFCE-RELATED"/>
    <property type="match status" value="1"/>
</dbReference>
<dbReference type="GO" id="GO:0015159">
    <property type="term" value="F:polysaccharide transmembrane transporter activity"/>
    <property type="evidence" value="ECO:0007669"/>
    <property type="project" value="InterPro"/>
</dbReference>
<feature type="domain" description="Soluble ligand binding" evidence="2">
    <location>
        <begin position="125"/>
        <end position="169"/>
    </location>
</feature>
<sequence>MSYQSKLILAALLAVFAGVSVAQQRTDGRDLYQLRSQPMMKIQVLGQVRTPGIYPLPVMERVSSALAAAGGTNEQGSPRSILLIRDGQAVDTLDMYLFLYQNRQSENPMLEDGDVLFVPVNSNNIKVVGQVFRPGIFEIKPGERLLDIIEMAGGITPVATKEDIKIENVATPDVVQSISYKKLFIDGDQSLNVSLKEGDVVTVPTAPTSVTVVGQVQKGGTFIFEPGTVLSYYLGMAGGYGERASTGNIKINRWGGKSLKAREDTPIEPGDVVIVGEMQIKGWRDYISVTGQLMTMFYIVWTVAN</sequence>
<evidence type="ECO:0000259" key="2">
    <source>
        <dbReference type="Pfam" id="PF10531"/>
    </source>
</evidence>
<dbReference type="EMBL" id="MFFM01000037">
    <property type="protein sequence ID" value="OGF11133.1"/>
    <property type="molecule type" value="Genomic_DNA"/>
</dbReference>
<protein>
    <recommendedName>
        <fullName evidence="2">Soluble ligand binding domain-containing protein</fullName>
    </recommendedName>
</protein>
<gene>
    <name evidence="3" type="ORF">A2024_07660</name>
</gene>
<dbReference type="Proteomes" id="UP000177230">
    <property type="component" value="Unassembled WGS sequence"/>
</dbReference>
<reference evidence="3 4" key="1">
    <citation type="journal article" date="2016" name="Nat. Commun.">
        <title>Thousands of microbial genomes shed light on interconnected biogeochemical processes in an aquifer system.</title>
        <authorList>
            <person name="Anantharaman K."/>
            <person name="Brown C.T."/>
            <person name="Hug L.A."/>
            <person name="Sharon I."/>
            <person name="Castelle C.J."/>
            <person name="Probst A.J."/>
            <person name="Thomas B.C."/>
            <person name="Singh A."/>
            <person name="Wilkins M.J."/>
            <person name="Karaoz U."/>
            <person name="Brodie E.L."/>
            <person name="Williams K.H."/>
            <person name="Hubbard S.S."/>
            <person name="Banfield J.F."/>
        </authorList>
    </citation>
    <scope>NUCLEOTIDE SEQUENCE [LARGE SCALE GENOMIC DNA]</scope>
</reference>
<accession>A0A1F5RAM5</accession>
<feature type="domain" description="Soluble ligand binding" evidence="2">
    <location>
        <begin position="210"/>
        <end position="258"/>
    </location>
</feature>
<evidence type="ECO:0000313" key="3">
    <source>
        <dbReference type="EMBL" id="OGF11133.1"/>
    </source>
</evidence>
<feature type="signal peptide" evidence="1">
    <location>
        <begin position="1"/>
        <end position="22"/>
    </location>
</feature>
<comment type="caution">
    <text evidence="3">The sequence shown here is derived from an EMBL/GenBank/DDBJ whole genome shotgun (WGS) entry which is preliminary data.</text>
</comment>